<dbReference type="OrthoDB" id="442066at2759"/>
<dbReference type="Pfam" id="PF00560">
    <property type="entry name" value="LRR_1"/>
    <property type="match status" value="2"/>
</dbReference>
<evidence type="ECO:0000313" key="12">
    <source>
        <dbReference type="Proteomes" id="UP000291084"/>
    </source>
</evidence>
<keyword evidence="3" id="KW-1003">Cell membrane</keyword>
<dbReference type="InterPro" id="IPR032675">
    <property type="entry name" value="LRR_dom_sf"/>
</dbReference>
<evidence type="ECO:0000256" key="7">
    <source>
        <dbReference type="ARBA" id="ARBA00022989"/>
    </source>
</evidence>
<evidence type="ECO:0000256" key="1">
    <source>
        <dbReference type="ARBA" id="ARBA00004251"/>
    </source>
</evidence>
<sequence length="158" mass="17778">MFPGWLETLPNLQVLSLRSNKFHGVITSFGTKLPFPRLRIFDISNNYFTGPLPVSYIHNFQGMMNTNDNQTGLEYLGDNSVYNDSIVIVMKGLYIELTRILTVFTTIDLSNNMFEGEIPTVIGELHSLKGLNLSHNRITGTIPLSLGNLSNLEWLDLS</sequence>
<evidence type="ECO:0000256" key="9">
    <source>
        <dbReference type="ARBA" id="ARBA00023170"/>
    </source>
</evidence>
<dbReference type="EMBL" id="AP015036">
    <property type="protein sequence ID" value="BAT80954.1"/>
    <property type="molecule type" value="Genomic_DNA"/>
</dbReference>
<keyword evidence="5" id="KW-0812">Transmembrane</keyword>
<keyword evidence="8" id="KW-0472">Membrane</keyword>
<evidence type="ECO:0008006" key="13">
    <source>
        <dbReference type="Google" id="ProtNLM"/>
    </source>
</evidence>
<dbReference type="GO" id="GO:0005886">
    <property type="term" value="C:plasma membrane"/>
    <property type="evidence" value="ECO:0007669"/>
    <property type="project" value="UniProtKB-SubCell"/>
</dbReference>
<keyword evidence="6" id="KW-0677">Repeat</keyword>
<dbReference type="Pfam" id="PF13855">
    <property type="entry name" value="LRR_8"/>
    <property type="match status" value="1"/>
</dbReference>
<evidence type="ECO:0000256" key="2">
    <source>
        <dbReference type="ARBA" id="ARBA00009592"/>
    </source>
</evidence>
<dbReference type="AlphaFoldDB" id="A0A0S3RK27"/>
<dbReference type="PROSITE" id="PS51450">
    <property type="entry name" value="LRR"/>
    <property type="match status" value="1"/>
</dbReference>
<evidence type="ECO:0000256" key="6">
    <source>
        <dbReference type="ARBA" id="ARBA00022737"/>
    </source>
</evidence>
<evidence type="ECO:0000313" key="11">
    <source>
        <dbReference type="EMBL" id="BAT80954.1"/>
    </source>
</evidence>
<gene>
    <name evidence="11" type="primary">Vigan.03G058400</name>
    <name evidence="11" type="ORF">VIGAN_03058400</name>
</gene>
<organism evidence="11 12">
    <name type="scientific">Vigna angularis var. angularis</name>
    <dbReference type="NCBI Taxonomy" id="157739"/>
    <lineage>
        <taxon>Eukaryota</taxon>
        <taxon>Viridiplantae</taxon>
        <taxon>Streptophyta</taxon>
        <taxon>Embryophyta</taxon>
        <taxon>Tracheophyta</taxon>
        <taxon>Spermatophyta</taxon>
        <taxon>Magnoliopsida</taxon>
        <taxon>eudicotyledons</taxon>
        <taxon>Gunneridae</taxon>
        <taxon>Pentapetalae</taxon>
        <taxon>rosids</taxon>
        <taxon>fabids</taxon>
        <taxon>Fabales</taxon>
        <taxon>Fabaceae</taxon>
        <taxon>Papilionoideae</taxon>
        <taxon>50 kb inversion clade</taxon>
        <taxon>NPAAA clade</taxon>
        <taxon>indigoferoid/millettioid clade</taxon>
        <taxon>Phaseoleae</taxon>
        <taxon>Vigna</taxon>
    </lineage>
</organism>
<dbReference type="InterPro" id="IPR001611">
    <property type="entry name" value="Leu-rich_rpt"/>
</dbReference>
<keyword evidence="7" id="KW-1133">Transmembrane helix</keyword>
<dbReference type="PANTHER" id="PTHR27004:SF444">
    <property type="entry name" value="TM RESISTANCE PROTEIN, PUTATIVE-RELATED"/>
    <property type="match status" value="1"/>
</dbReference>
<dbReference type="SUPFAM" id="SSF52047">
    <property type="entry name" value="RNI-like"/>
    <property type="match status" value="1"/>
</dbReference>
<comment type="similarity">
    <text evidence="2">Belongs to the RLP family.</text>
</comment>
<dbReference type="Gene3D" id="3.80.10.10">
    <property type="entry name" value="Ribonuclease Inhibitor"/>
    <property type="match status" value="1"/>
</dbReference>
<dbReference type="Proteomes" id="UP000291084">
    <property type="component" value="Chromosome 3"/>
</dbReference>
<evidence type="ECO:0000256" key="4">
    <source>
        <dbReference type="ARBA" id="ARBA00022614"/>
    </source>
</evidence>
<name>A0A0S3RK27_PHAAN</name>
<reference evidence="11 12" key="1">
    <citation type="journal article" date="2015" name="Sci. Rep.">
        <title>The power of single molecule real-time sequencing technology in the de novo assembly of a eukaryotic genome.</title>
        <authorList>
            <person name="Sakai H."/>
            <person name="Naito K."/>
            <person name="Ogiso-Tanaka E."/>
            <person name="Takahashi Y."/>
            <person name="Iseki K."/>
            <person name="Muto C."/>
            <person name="Satou K."/>
            <person name="Teruya K."/>
            <person name="Shiroma A."/>
            <person name="Shimoji M."/>
            <person name="Hirano T."/>
            <person name="Itoh T."/>
            <person name="Kaga A."/>
            <person name="Tomooka N."/>
        </authorList>
    </citation>
    <scope>NUCLEOTIDE SEQUENCE [LARGE SCALE GENOMIC DNA]</scope>
    <source>
        <strain evidence="12">cv. Shumari</strain>
    </source>
</reference>
<dbReference type="PANTHER" id="PTHR27004">
    <property type="entry name" value="RECEPTOR-LIKE PROTEIN 12 ISOFORM X1"/>
    <property type="match status" value="1"/>
</dbReference>
<protein>
    <recommendedName>
        <fullName evidence="13">Leucine-rich repeat-containing N-terminal plant-type domain-containing protein</fullName>
    </recommendedName>
</protein>
<keyword evidence="9" id="KW-0675">Receptor</keyword>
<keyword evidence="10" id="KW-0325">Glycoprotein</keyword>
<accession>A0A0S3RK27</accession>
<evidence type="ECO:0000256" key="10">
    <source>
        <dbReference type="ARBA" id="ARBA00023180"/>
    </source>
</evidence>
<evidence type="ECO:0000256" key="3">
    <source>
        <dbReference type="ARBA" id="ARBA00022475"/>
    </source>
</evidence>
<keyword evidence="12" id="KW-1185">Reference proteome</keyword>
<keyword evidence="4" id="KW-0433">Leucine-rich repeat</keyword>
<evidence type="ECO:0000256" key="8">
    <source>
        <dbReference type="ARBA" id="ARBA00023136"/>
    </source>
</evidence>
<evidence type="ECO:0000256" key="5">
    <source>
        <dbReference type="ARBA" id="ARBA00022692"/>
    </source>
</evidence>
<proteinExistence type="inferred from homology"/>
<comment type="subcellular location">
    <subcellularLocation>
        <location evidence="1">Cell membrane</location>
        <topology evidence="1">Single-pass type I membrane protein</topology>
    </subcellularLocation>
</comment>